<dbReference type="EMBL" id="BMGB01000001">
    <property type="protein sequence ID" value="GGA91862.1"/>
    <property type="molecule type" value="Genomic_DNA"/>
</dbReference>
<organism evidence="2 3">
    <name type="scientific">Conyzicola nivalis</name>
    <dbReference type="NCBI Taxonomy" id="1477021"/>
    <lineage>
        <taxon>Bacteria</taxon>
        <taxon>Bacillati</taxon>
        <taxon>Actinomycetota</taxon>
        <taxon>Actinomycetes</taxon>
        <taxon>Micrococcales</taxon>
        <taxon>Microbacteriaceae</taxon>
        <taxon>Conyzicola</taxon>
    </lineage>
</organism>
<gene>
    <name evidence="2" type="ORF">GCM10010979_03190</name>
</gene>
<evidence type="ECO:0000313" key="2">
    <source>
        <dbReference type="EMBL" id="GGA91862.1"/>
    </source>
</evidence>
<dbReference type="Pfam" id="PF25355">
    <property type="entry name" value="DUF7882"/>
    <property type="match status" value="1"/>
</dbReference>
<sequence length="106" mass="12130">MGYLKYNSEEFEFDDRTATHLQIAISAKLRRAEHFFLTWEIHHKQGSGRHSIWIDNGVPLHFFYSGSRAASVNRTWLDQLMLTAATPLGMQVGEEPAEKPAVPEED</sequence>
<evidence type="ECO:0000313" key="3">
    <source>
        <dbReference type="Proteomes" id="UP000606922"/>
    </source>
</evidence>
<dbReference type="RefSeq" id="WP_188508960.1">
    <property type="nucleotide sequence ID" value="NZ_BMGB01000001.1"/>
</dbReference>
<comment type="caution">
    <text evidence="2">The sequence shown here is derived from an EMBL/GenBank/DDBJ whole genome shotgun (WGS) entry which is preliminary data.</text>
</comment>
<keyword evidence="3" id="KW-1185">Reference proteome</keyword>
<reference evidence="2" key="1">
    <citation type="journal article" date="2014" name="Int. J. Syst. Evol. Microbiol.">
        <title>Complete genome sequence of Corynebacterium casei LMG S-19264T (=DSM 44701T), isolated from a smear-ripened cheese.</title>
        <authorList>
            <consortium name="US DOE Joint Genome Institute (JGI-PGF)"/>
            <person name="Walter F."/>
            <person name="Albersmeier A."/>
            <person name="Kalinowski J."/>
            <person name="Ruckert C."/>
        </authorList>
    </citation>
    <scope>NUCLEOTIDE SEQUENCE</scope>
    <source>
        <strain evidence="2">CGMCC 1.12813</strain>
    </source>
</reference>
<dbReference type="Proteomes" id="UP000606922">
    <property type="component" value="Unassembled WGS sequence"/>
</dbReference>
<proteinExistence type="predicted"/>
<feature type="domain" description="DUF7882" evidence="1">
    <location>
        <begin position="1"/>
        <end position="94"/>
    </location>
</feature>
<name>A0A916SD11_9MICO</name>
<accession>A0A916SD11</accession>
<dbReference type="AlphaFoldDB" id="A0A916SD11"/>
<evidence type="ECO:0000259" key="1">
    <source>
        <dbReference type="Pfam" id="PF25355"/>
    </source>
</evidence>
<dbReference type="InterPro" id="IPR057204">
    <property type="entry name" value="DUF7882"/>
</dbReference>
<reference evidence="2" key="2">
    <citation type="submission" date="2020-09" db="EMBL/GenBank/DDBJ databases">
        <authorList>
            <person name="Sun Q."/>
            <person name="Zhou Y."/>
        </authorList>
    </citation>
    <scope>NUCLEOTIDE SEQUENCE</scope>
    <source>
        <strain evidence="2">CGMCC 1.12813</strain>
    </source>
</reference>
<protein>
    <recommendedName>
        <fullName evidence="1">DUF7882 domain-containing protein</fullName>
    </recommendedName>
</protein>